<evidence type="ECO:0000256" key="2">
    <source>
        <dbReference type="SAM" id="Phobius"/>
    </source>
</evidence>
<reference evidence="5" key="1">
    <citation type="submission" date="2016-11" db="UniProtKB">
        <authorList>
            <consortium name="WormBaseParasite"/>
        </authorList>
    </citation>
    <scope>IDENTIFICATION</scope>
</reference>
<feature type="region of interest" description="Disordered" evidence="1">
    <location>
        <begin position="225"/>
        <end position="257"/>
    </location>
</feature>
<evidence type="ECO:0000313" key="4">
    <source>
        <dbReference type="Proteomes" id="UP000095287"/>
    </source>
</evidence>
<proteinExistence type="predicted"/>
<feature type="chain" id="PRO_5009313111" evidence="3">
    <location>
        <begin position="33"/>
        <end position="327"/>
    </location>
</feature>
<organism evidence="4 5">
    <name type="scientific">Steinernema glaseri</name>
    <dbReference type="NCBI Taxonomy" id="37863"/>
    <lineage>
        <taxon>Eukaryota</taxon>
        <taxon>Metazoa</taxon>
        <taxon>Ecdysozoa</taxon>
        <taxon>Nematoda</taxon>
        <taxon>Chromadorea</taxon>
        <taxon>Rhabditida</taxon>
        <taxon>Tylenchina</taxon>
        <taxon>Panagrolaimomorpha</taxon>
        <taxon>Strongyloidoidea</taxon>
        <taxon>Steinernematidae</taxon>
        <taxon>Steinernema</taxon>
    </lineage>
</organism>
<dbReference type="Proteomes" id="UP000095287">
    <property type="component" value="Unplaced"/>
</dbReference>
<evidence type="ECO:0000256" key="3">
    <source>
        <dbReference type="SAM" id="SignalP"/>
    </source>
</evidence>
<feature type="compositionally biased region" description="Polar residues" evidence="1">
    <location>
        <begin position="230"/>
        <end position="240"/>
    </location>
</feature>
<feature type="transmembrane region" description="Helical" evidence="2">
    <location>
        <begin position="272"/>
        <end position="295"/>
    </location>
</feature>
<keyword evidence="3" id="KW-0732">Signal</keyword>
<feature type="signal peptide" evidence="3">
    <location>
        <begin position="1"/>
        <end position="32"/>
    </location>
</feature>
<keyword evidence="2" id="KW-1133">Transmembrane helix</keyword>
<dbReference type="AlphaFoldDB" id="A0A1I7Z807"/>
<protein>
    <submittedName>
        <fullName evidence="5">ZP domain-containing protein</fullName>
    </submittedName>
</protein>
<dbReference type="WBParaSite" id="L893_g23838.t1">
    <property type="protein sequence ID" value="L893_g23838.t1"/>
    <property type="gene ID" value="L893_g23838"/>
</dbReference>
<feature type="compositionally biased region" description="Pro residues" evidence="1">
    <location>
        <begin position="242"/>
        <end position="251"/>
    </location>
</feature>
<keyword evidence="2" id="KW-0472">Membrane</keyword>
<evidence type="ECO:0000313" key="5">
    <source>
        <dbReference type="WBParaSite" id="L893_g23838.t1"/>
    </source>
</evidence>
<accession>A0A1I7Z807</accession>
<evidence type="ECO:0000256" key="1">
    <source>
        <dbReference type="SAM" id="MobiDB-lite"/>
    </source>
</evidence>
<sequence length="327" mass="35834">MSRVSSRSSRISTTTAISWVCASIVLLNSVCGGPLESPSCVRSWMDEGIHSYCMTGGPFSVEWLNTTAEDECFDVEAWESGEFVQFFAPCPQLHSCVFAFVNGEFWNSACVADGSGKMASFPVSIGEEGKPKYDFGSSMKESDQFVVGVTCEELRKKGEICDQGPVKINGEVRMATICCCQNHSSCVDQFFDEERRNVIVYGDLKRIKPPPSSLIYPKFHATIYSPPPNDTTGNDTSNRSYPKPPTAPPSPEMSTGCPREAQRLDMRTGTRMYLLGSAYGLVTTTVIGTVLLVAYEHAIHSIALRAAAKKAKKAKKEKKRKSLANNV</sequence>
<keyword evidence="2" id="KW-0812">Transmembrane</keyword>
<keyword evidence="4" id="KW-1185">Reference proteome</keyword>
<name>A0A1I7Z807_9BILA</name>